<sequence>MSLGRGCSIHGACLRAWRQREGLSTGLCGGDLEAGPQCYRTRSCAYWPSTGRLGAGRPFLLAVLAGRCCPRVCARSCPDCPDCPDCCAQGHSHGAGHALGVAPLEASLAAHHEVPATQTCSLPIAASIIAVRRPLVLQDDDASCCVSLASRGGRRSGLDRLNTIVMVCASPGSIIAQVPSAVRMSTVLQNALVACVRAASSIPQ</sequence>
<protein>
    <submittedName>
        <fullName evidence="1">Uncharacterized protein</fullName>
    </submittedName>
</protein>
<organism evidence="1 2">
    <name type="scientific">Paraphoma chrysanthemicola</name>
    <dbReference type="NCBI Taxonomy" id="798071"/>
    <lineage>
        <taxon>Eukaryota</taxon>
        <taxon>Fungi</taxon>
        <taxon>Dikarya</taxon>
        <taxon>Ascomycota</taxon>
        <taxon>Pezizomycotina</taxon>
        <taxon>Dothideomycetes</taxon>
        <taxon>Pleosporomycetidae</taxon>
        <taxon>Pleosporales</taxon>
        <taxon>Pleosporineae</taxon>
        <taxon>Phaeosphaeriaceae</taxon>
        <taxon>Paraphoma</taxon>
    </lineage>
</organism>
<dbReference type="EMBL" id="JAGMVJ010000009">
    <property type="protein sequence ID" value="KAH7087850.1"/>
    <property type="molecule type" value="Genomic_DNA"/>
</dbReference>
<dbReference type="Proteomes" id="UP000813461">
    <property type="component" value="Unassembled WGS sequence"/>
</dbReference>
<gene>
    <name evidence="1" type="ORF">FB567DRAFT_355532</name>
</gene>
<dbReference type="AlphaFoldDB" id="A0A8K0R7J5"/>
<comment type="caution">
    <text evidence="1">The sequence shown here is derived from an EMBL/GenBank/DDBJ whole genome shotgun (WGS) entry which is preliminary data.</text>
</comment>
<keyword evidence="2" id="KW-1185">Reference proteome</keyword>
<evidence type="ECO:0000313" key="2">
    <source>
        <dbReference type="Proteomes" id="UP000813461"/>
    </source>
</evidence>
<evidence type="ECO:0000313" key="1">
    <source>
        <dbReference type="EMBL" id="KAH7087850.1"/>
    </source>
</evidence>
<name>A0A8K0R7J5_9PLEO</name>
<proteinExistence type="predicted"/>
<reference evidence="1" key="1">
    <citation type="journal article" date="2021" name="Nat. Commun.">
        <title>Genetic determinants of endophytism in the Arabidopsis root mycobiome.</title>
        <authorList>
            <person name="Mesny F."/>
            <person name="Miyauchi S."/>
            <person name="Thiergart T."/>
            <person name="Pickel B."/>
            <person name="Atanasova L."/>
            <person name="Karlsson M."/>
            <person name="Huettel B."/>
            <person name="Barry K.W."/>
            <person name="Haridas S."/>
            <person name="Chen C."/>
            <person name="Bauer D."/>
            <person name="Andreopoulos W."/>
            <person name="Pangilinan J."/>
            <person name="LaButti K."/>
            <person name="Riley R."/>
            <person name="Lipzen A."/>
            <person name="Clum A."/>
            <person name="Drula E."/>
            <person name="Henrissat B."/>
            <person name="Kohler A."/>
            <person name="Grigoriev I.V."/>
            <person name="Martin F.M."/>
            <person name="Hacquard S."/>
        </authorList>
    </citation>
    <scope>NUCLEOTIDE SEQUENCE</scope>
    <source>
        <strain evidence="1">MPI-SDFR-AT-0120</strain>
    </source>
</reference>
<accession>A0A8K0R7J5</accession>